<feature type="signal peptide" evidence="1">
    <location>
        <begin position="1"/>
        <end position="23"/>
    </location>
</feature>
<dbReference type="STRING" id="1121863.GCA_000621185_00470"/>
<comment type="caution">
    <text evidence="2">The sequence shown here is derived from an EMBL/GenBank/DDBJ whole genome shotgun (WGS) entry which is preliminary data.</text>
</comment>
<accession>A0A0J8VSK8</accession>
<dbReference type="EMBL" id="LFEJ01000003">
    <property type="protein sequence ID" value="KMV36141.1"/>
    <property type="molecule type" value="Genomic_DNA"/>
</dbReference>
<feature type="chain" id="PRO_5005311061" description="Hemolysin" evidence="1">
    <location>
        <begin position="24"/>
        <end position="94"/>
    </location>
</feature>
<gene>
    <name evidence="2" type="ORF">ACH50_01640</name>
</gene>
<keyword evidence="3" id="KW-1185">Reference proteome</keyword>
<name>A0A0J8VSK8_9ENTR</name>
<sequence length="94" mass="10210">MRLVVLIAATFAAAALWTLPAEARLSDDQVKAQMIKESIADYSGNCPCPYNSMRNGRSCGGRSAWSRPGGESPLCYKEDITPAMVKAWREANEG</sequence>
<proteinExistence type="predicted"/>
<dbReference type="Proteomes" id="UP000037315">
    <property type="component" value="Unassembled WGS sequence"/>
</dbReference>
<dbReference type="AlphaFoldDB" id="A0A0J8VSK8"/>
<dbReference type="RefSeq" id="WP_024555461.1">
    <property type="nucleotide sequence ID" value="NZ_LFEJ01000003.1"/>
</dbReference>
<protein>
    <recommendedName>
        <fullName evidence="4">Hemolysin</fullName>
    </recommendedName>
</protein>
<reference evidence="2 3" key="1">
    <citation type="submission" date="2015-06" db="EMBL/GenBank/DDBJ databases">
        <title>Genome sequencing of Cronobacter sp. strain DJ34 isolated from petroleum contaminated sludge of Duliajan Oil Fields, Assam, India.</title>
        <authorList>
            <person name="Pal S."/>
            <person name="Banerjee T.D."/>
            <person name="Roy A."/>
            <person name="Sar P."/>
            <person name="Kazy S.K."/>
        </authorList>
    </citation>
    <scope>NUCLEOTIDE SEQUENCE [LARGE SCALE GENOMIC DNA]</scope>
    <source>
        <strain evidence="2 3">DJ34</strain>
    </source>
</reference>
<evidence type="ECO:0000256" key="1">
    <source>
        <dbReference type="SAM" id="SignalP"/>
    </source>
</evidence>
<dbReference type="OrthoDB" id="5525214at2"/>
<organism evidence="2 3">
    <name type="scientific">Franconibacter pulveris</name>
    <dbReference type="NCBI Taxonomy" id="435910"/>
    <lineage>
        <taxon>Bacteria</taxon>
        <taxon>Pseudomonadati</taxon>
        <taxon>Pseudomonadota</taxon>
        <taxon>Gammaproteobacteria</taxon>
        <taxon>Enterobacterales</taxon>
        <taxon>Enterobacteriaceae</taxon>
        <taxon>Franconibacter</taxon>
    </lineage>
</organism>
<evidence type="ECO:0000313" key="2">
    <source>
        <dbReference type="EMBL" id="KMV36141.1"/>
    </source>
</evidence>
<evidence type="ECO:0008006" key="4">
    <source>
        <dbReference type="Google" id="ProtNLM"/>
    </source>
</evidence>
<evidence type="ECO:0000313" key="3">
    <source>
        <dbReference type="Proteomes" id="UP000037315"/>
    </source>
</evidence>
<dbReference type="PATRIC" id="fig|1656095.3.peg.95"/>
<keyword evidence="1" id="KW-0732">Signal</keyword>